<dbReference type="EMBL" id="CAFBNZ010000042">
    <property type="protein sequence ID" value="CAB4968570.1"/>
    <property type="molecule type" value="Genomic_DNA"/>
</dbReference>
<evidence type="ECO:0000313" key="2">
    <source>
        <dbReference type="EMBL" id="CAB4968570.1"/>
    </source>
</evidence>
<feature type="transmembrane region" description="Helical" evidence="1">
    <location>
        <begin position="6"/>
        <end position="22"/>
    </location>
</feature>
<keyword evidence="1" id="KW-1133">Transmembrane helix</keyword>
<keyword evidence="1" id="KW-0812">Transmembrane</keyword>
<protein>
    <submittedName>
        <fullName evidence="2">Unannotated protein</fullName>
    </submittedName>
</protein>
<organism evidence="2">
    <name type="scientific">freshwater metagenome</name>
    <dbReference type="NCBI Taxonomy" id="449393"/>
    <lineage>
        <taxon>unclassified sequences</taxon>
        <taxon>metagenomes</taxon>
        <taxon>ecological metagenomes</taxon>
    </lineage>
</organism>
<sequence length="54" mass="6253">MLFTLFLGVVVFTLMYVWLVLHRQRSLMLEDMLDDSGLDHALSERRAEATQAGR</sequence>
<proteinExistence type="predicted"/>
<evidence type="ECO:0000256" key="1">
    <source>
        <dbReference type="SAM" id="Phobius"/>
    </source>
</evidence>
<accession>A0A6J7LJ41</accession>
<name>A0A6J7LJ41_9ZZZZ</name>
<reference evidence="2" key="1">
    <citation type="submission" date="2020-05" db="EMBL/GenBank/DDBJ databases">
        <authorList>
            <person name="Chiriac C."/>
            <person name="Salcher M."/>
            <person name="Ghai R."/>
            <person name="Kavagutti S V."/>
        </authorList>
    </citation>
    <scope>NUCLEOTIDE SEQUENCE</scope>
</reference>
<keyword evidence="1" id="KW-0472">Membrane</keyword>
<gene>
    <name evidence="2" type="ORF">UFOPK3889_00345</name>
</gene>
<dbReference type="AlphaFoldDB" id="A0A6J7LJ41"/>